<evidence type="ECO:0000256" key="1">
    <source>
        <dbReference type="SAM" id="MobiDB-lite"/>
    </source>
</evidence>
<sequence>MSTTTTATATETRTHYTVQGVLSDYDLHHSQDSDAASNAQPEPANAPQNPSSWPTAYRRVPAYRPVNPDLDPSERRVYPSRVDQAFVVVMMTGVFLQSASSKAWRNSMGRLWDLRYKIGGEW</sequence>
<name>R0JJT7_EXST2</name>
<proteinExistence type="predicted"/>
<dbReference type="AlphaFoldDB" id="R0JJT7"/>
<dbReference type="HOGENOM" id="CLU_141137_1_0_1"/>
<dbReference type="GeneID" id="19397732"/>
<gene>
    <name evidence="2" type="ORF">SETTUDRAFT_157472</name>
</gene>
<feature type="compositionally biased region" description="Low complexity" evidence="1">
    <location>
        <begin position="35"/>
        <end position="52"/>
    </location>
</feature>
<reference evidence="2 3" key="1">
    <citation type="journal article" date="2012" name="PLoS Pathog.">
        <title>Diverse lifestyles and strategies of plant pathogenesis encoded in the genomes of eighteen Dothideomycetes fungi.</title>
        <authorList>
            <person name="Ohm R.A."/>
            <person name="Feau N."/>
            <person name="Henrissat B."/>
            <person name="Schoch C.L."/>
            <person name="Horwitz B.A."/>
            <person name="Barry K.W."/>
            <person name="Condon B.J."/>
            <person name="Copeland A.C."/>
            <person name="Dhillon B."/>
            <person name="Glaser F."/>
            <person name="Hesse C.N."/>
            <person name="Kosti I."/>
            <person name="LaButti K."/>
            <person name="Lindquist E.A."/>
            <person name="Lucas S."/>
            <person name="Salamov A.A."/>
            <person name="Bradshaw R.E."/>
            <person name="Ciuffetti L."/>
            <person name="Hamelin R.C."/>
            <person name="Kema G.H.J."/>
            <person name="Lawrence C."/>
            <person name="Scott J.A."/>
            <person name="Spatafora J.W."/>
            <person name="Turgeon B.G."/>
            <person name="de Wit P.J.G.M."/>
            <person name="Zhong S."/>
            <person name="Goodwin S.B."/>
            <person name="Grigoriev I.V."/>
        </authorList>
    </citation>
    <scope>NUCLEOTIDE SEQUENCE [LARGE SCALE GENOMIC DNA]</scope>
    <source>
        <strain evidence="3">28A</strain>
    </source>
</reference>
<dbReference type="EMBL" id="KB908866">
    <property type="protein sequence ID" value="EOA81568.1"/>
    <property type="molecule type" value="Genomic_DNA"/>
</dbReference>
<protein>
    <submittedName>
        <fullName evidence="2">Uncharacterized protein</fullName>
    </submittedName>
</protein>
<organism evidence="2 3">
    <name type="scientific">Exserohilum turcicum (strain 28A)</name>
    <name type="common">Northern leaf blight fungus</name>
    <name type="synonym">Setosphaeria turcica</name>
    <dbReference type="NCBI Taxonomy" id="671987"/>
    <lineage>
        <taxon>Eukaryota</taxon>
        <taxon>Fungi</taxon>
        <taxon>Dikarya</taxon>
        <taxon>Ascomycota</taxon>
        <taxon>Pezizomycotina</taxon>
        <taxon>Dothideomycetes</taxon>
        <taxon>Pleosporomycetidae</taxon>
        <taxon>Pleosporales</taxon>
        <taxon>Pleosporineae</taxon>
        <taxon>Pleosporaceae</taxon>
        <taxon>Exserohilum</taxon>
    </lineage>
</organism>
<dbReference type="Proteomes" id="UP000016935">
    <property type="component" value="Unassembled WGS sequence"/>
</dbReference>
<dbReference type="eggNOG" id="ENOG502SU37">
    <property type="taxonomic scope" value="Eukaryota"/>
</dbReference>
<dbReference type="OrthoDB" id="5201563at2759"/>
<feature type="region of interest" description="Disordered" evidence="1">
    <location>
        <begin position="27"/>
        <end position="56"/>
    </location>
</feature>
<reference evidence="2 3" key="2">
    <citation type="journal article" date="2013" name="PLoS Genet.">
        <title>Comparative genome structure, secondary metabolite, and effector coding capacity across Cochliobolus pathogens.</title>
        <authorList>
            <person name="Condon B.J."/>
            <person name="Leng Y."/>
            <person name="Wu D."/>
            <person name="Bushley K.E."/>
            <person name="Ohm R.A."/>
            <person name="Otillar R."/>
            <person name="Martin J."/>
            <person name="Schackwitz W."/>
            <person name="Grimwood J."/>
            <person name="MohdZainudin N."/>
            <person name="Xue C."/>
            <person name="Wang R."/>
            <person name="Manning V.A."/>
            <person name="Dhillon B."/>
            <person name="Tu Z.J."/>
            <person name="Steffenson B.J."/>
            <person name="Salamov A."/>
            <person name="Sun H."/>
            <person name="Lowry S."/>
            <person name="LaButti K."/>
            <person name="Han J."/>
            <person name="Copeland A."/>
            <person name="Lindquist E."/>
            <person name="Barry K."/>
            <person name="Schmutz J."/>
            <person name="Baker S.E."/>
            <person name="Ciuffetti L.M."/>
            <person name="Grigoriev I.V."/>
            <person name="Zhong S."/>
            <person name="Turgeon B.G."/>
        </authorList>
    </citation>
    <scope>NUCLEOTIDE SEQUENCE [LARGE SCALE GENOMIC DNA]</scope>
    <source>
        <strain evidence="3">28A</strain>
    </source>
</reference>
<dbReference type="RefSeq" id="XP_008030995.1">
    <property type="nucleotide sequence ID" value="XM_008032804.1"/>
</dbReference>
<accession>R0JJT7</accession>
<evidence type="ECO:0000313" key="3">
    <source>
        <dbReference type="Proteomes" id="UP000016935"/>
    </source>
</evidence>
<evidence type="ECO:0000313" key="2">
    <source>
        <dbReference type="EMBL" id="EOA81568.1"/>
    </source>
</evidence>
<keyword evidence="3" id="KW-1185">Reference proteome</keyword>